<dbReference type="Proteomes" id="UP000037460">
    <property type="component" value="Unassembled WGS sequence"/>
</dbReference>
<comment type="caution">
    <text evidence="1">The sequence shown here is derived from an EMBL/GenBank/DDBJ whole genome shotgun (WGS) entry which is preliminary data.</text>
</comment>
<dbReference type="AlphaFoldDB" id="A0A0M0JYC2"/>
<name>A0A0M0JYC2_9EUKA</name>
<evidence type="ECO:0000313" key="2">
    <source>
        <dbReference type="Proteomes" id="UP000037460"/>
    </source>
</evidence>
<reference evidence="2" key="1">
    <citation type="journal article" date="2015" name="PLoS Genet.">
        <title>Genome Sequence and Transcriptome Analyses of Chrysochromulina tobin: Metabolic Tools for Enhanced Algal Fitness in the Prominent Order Prymnesiales (Haptophyceae).</title>
        <authorList>
            <person name="Hovde B.T."/>
            <person name="Deodato C.R."/>
            <person name="Hunsperger H.M."/>
            <person name="Ryken S.A."/>
            <person name="Yost W."/>
            <person name="Jha R.K."/>
            <person name="Patterson J."/>
            <person name="Monnat R.J. Jr."/>
            <person name="Barlow S.B."/>
            <person name="Starkenburg S.R."/>
            <person name="Cattolico R.A."/>
        </authorList>
    </citation>
    <scope>NUCLEOTIDE SEQUENCE</scope>
    <source>
        <strain evidence="2">CCMP291</strain>
    </source>
</reference>
<dbReference type="EMBL" id="JWZX01001987">
    <property type="protein sequence ID" value="KOO31564.1"/>
    <property type="molecule type" value="Genomic_DNA"/>
</dbReference>
<organism evidence="1 2">
    <name type="scientific">Chrysochromulina tobinii</name>
    <dbReference type="NCBI Taxonomy" id="1460289"/>
    <lineage>
        <taxon>Eukaryota</taxon>
        <taxon>Haptista</taxon>
        <taxon>Haptophyta</taxon>
        <taxon>Prymnesiophyceae</taxon>
        <taxon>Prymnesiales</taxon>
        <taxon>Chrysochromulinaceae</taxon>
        <taxon>Chrysochromulina</taxon>
    </lineage>
</organism>
<proteinExistence type="predicted"/>
<gene>
    <name evidence="1" type="ORF">Ctob_013849</name>
</gene>
<protein>
    <submittedName>
        <fullName evidence="1">Uncharacterized protein</fullName>
    </submittedName>
</protein>
<keyword evidence="2" id="KW-1185">Reference proteome</keyword>
<evidence type="ECO:0000313" key="1">
    <source>
        <dbReference type="EMBL" id="KOO31564.1"/>
    </source>
</evidence>
<accession>A0A0M0JYC2</accession>
<sequence>MNVPIDNSIGLRVYRELMAKEAKGPAVWAMTYGIEALQKPPDPQMLLNLGKFSKYSSMHMPLEVQLQAIRKERNVQTAAVDHYEKRIYPQRSTIPVSELSIKYYGEKAFHSQPKGPGAPCTYKAWEGRHDEWTKRRWDVDHIQWTTEGLGPAHVNARKAAGHGH</sequence>